<reference evidence="2" key="1">
    <citation type="journal article" date="2019" name="Int. J. Syst. Evol. Microbiol.">
        <title>The Global Catalogue of Microorganisms (GCM) 10K type strain sequencing project: providing services to taxonomists for standard genome sequencing and annotation.</title>
        <authorList>
            <consortium name="The Broad Institute Genomics Platform"/>
            <consortium name="The Broad Institute Genome Sequencing Center for Infectious Disease"/>
            <person name="Wu L."/>
            <person name="Ma J."/>
        </authorList>
    </citation>
    <scope>NUCLEOTIDE SEQUENCE [LARGE SCALE GENOMIC DNA]</scope>
    <source>
        <strain evidence="2">CGMCC 1.16305</strain>
    </source>
</reference>
<comment type="caution">
    <text evidence="1">The sequence shown here is derived from an EMBL/GenBank/DDBJ whole genome shotgun (WGS) entry which is preliminary data.</text>
</comment>
<dbReference type="InterPro" id="IPR014913">
    <property type="entry name" value="YppE-like"/>
</dbReference>
<keyword evidence="2" id="KW-1185">Reference proteome</keyword>
<proteinExistence type="predicted"/>
<dbReference type="RefSeq" id="WP_380965067.1">
    <property type="nucleotide sequence ID" value="NZ_JBHTCO010000005.1"/>
</dbReference>
<protein>
    <submittedName>
        <fullName evidence="1">YppE family protein</fullName>
    </submittedName>
</protein>
<evidence type="ECO:0000313" key="2">
    <source>
        <dbReference type="Proteomes" id="UP001596505"/>
    </source>
</evidence>
<dbReference type="SUPFAM" id="SSF140415">
    <property type="entry name" value="YppE-like"/>
    <property type="match status" value="1"/>
</dbReference>
<gene>
    <name evidence="1" type="ORF">ACFQRG_06705</name>
</gene>
<dbReference type="InterPro" id="IPR023351">
    <property type="entry name" value="YppE-like_sf"/>
</dbReference>
<evidence type="ECO:0000313" key="1">
    <source>
        <dbReference type="EMBL" id="MFC7392673.1"/>
    </source>
</evidence>
<accession>A0ABW2PTD5</accession>
<dbReference type="EMBL" id="JBHTCO010000005">
    <property type="protein sequence ID" value="MFC7392673.1"/>
    <property type="molecule type" value="Genomic_DNA"/>
</dbReference>
<organism evidence="1 2">
    <name type="scientific">Scopulibacillus cellulosilyticus</name>
    <dbReference type="NCBI Taxonomy" id="2665665"/>
    <lineage>
        <taxon>Bacteria</taxon>
        <taxon>Bacillati</taxon>
        <taxon>Bacillota</taxon>
        <taxon>Bacilli</taxon>
        <taxon>Bacillales</taxon>
        <taxon>Sporolactobacillaceae</taxon>
        <taxon>Scopulibacillus</taxon>
    </lineage>
</organism>
<dbReference type="Pfam" id="PF08807">
    <property type="entry name" value="DUF1798"/>
    <property type="match status" value="1"/>
</dbReference>
<sequence length="121" mass="14480">MDKEKIQTLRQLTRLLKEYNQMAYEQFVNRTRKEGYEVDFYGAVKPFADKVLAAADQWKPLALEWINKQHPKYVYHIQINDTYDNLTITSVTAFQKDTRRRRFLETIKAVDYVLDAMLNQL</sequence>
<dbReference type="Proteomes" id="UP001596505">
    <property type="component" value="Unassembled WGS sequence"/>
</dbReference>
<name>A0ABW2PTD5_9BACL</name>
<dbReference type="Gene3D" id="1.20.120.440">
    <property type="entry name" value="YppE-like"/>
    <property type="match status" value="1"/>
</dbReference>